<protein>
    <submittedName>
        <fullName evidence="4">P-loop containing nucleoside triphosphate hydrolase protein</fullName>
    </submittedName>
</protein>
<dbReference type="Proteomes" id="UP001321760">
    <property type="component" value="Unassembled WGS sequence"/>
</dbReference>
<name>A0AAV9H8C8_9PEZI</name>
<evidence type="ECO:0000256" key="1">
    <source>
        <dbReference type="SAM" id="Coils"/>
    </source>
</evidence>
<reference evidence="4" key="2">
    <citation type="submission" date="2023-05" db="EMBL/GenBank/DDBJ databases">
        <authorList>
            <consortium name="Lawrence Berkeley National Laboratory"/>
            <person name="Steindorff A."/>
            <person name="Hensen N."/>
            <person name="Bonometti L."/>
            <person name="Westerberg I."/>
            <person name="Brannstrom I.O."/>
            <person name="Guillou S."/>
            <person name="Cros-Aarteil S."/>
            <person name="Calhoun S."/>
            <person name="Haridas S."/>
            <person name="Kuo A."/>
            <person name="Mondo S."/>
            <person name="Pangilinan J."/>
            <person name="Riley R."/>
            <person name="Labutti K."/>
            <person name="Andreopoulos B."/>
            <person name="Lipzen A."/>
            <person name="Chen C."/>
            <person name="Yanf M."/>
            <person name="Daum C."/>
            <person name="Ng V."/>
            <person name="Clum A."/>
            <person name="Ohm R."/>
            <person name="Martin F."/>
            <person name="Silar P."/>
            <person name="Natvig D."/>
            <person name="Lalanne C."/>
            <person name="Gautier V."/>
            <person name="Ament-Velasquez S.L."/>
            <person name="Kruys A."/>
            <person name="Hutchinson M.I."/>
            <person name="Powell A.J."/>
            <person name="Barry K."/>
            <person name="Miller A.N."/>
            <person name="Grigoriev I.V."/>
            <person name="Debuchy R."/>
            <person name="Gladieux P."/>
            <person name="Thoren M.H."/>
            <person name="Johannesson H."/>
        </authorList>
    </citation>
    <scope>NUCLEOTIDE SEQUENCE</scope>
    <source>
        <strain evidence="4">PSN243</strain>
    </source>
</reference>
<accession>A0AAV9H8C8</accession>
<proteinExistence type="predicted"/>
<dbReference type="SUPFAM" id="SSF52540">
    <property type="entry name" value="P-loop containing nucleoside triphosphate hydrolases"/>
    <property type="match status" value="1"/>
</dbReference>
<organism evidence="4 5">
    <name type="scientific">Podospora aff. communis PSN243</name>
    <dbReference type="NCBI Taxonomy" id="3040156"/>
    <lineage>
        <taxon>Eukaryota</taxon>
        <taxon>Fungi</taxon>
        <taxon>Dikarya</taxon>
        <taxon>Ascomycota</taxon>
        <taxon>Pezizomycotina</taxon>
        <taxon>Sordariomycetes</taxon>
        <taxon>Sordariomycetidae</taxon>
        <taxon>Sordariales</taxon>
        <taxon>Podosporaceae</taxon>
        <taxon>Podospora</taxon>
    </lineage>
</organism>
<dbReference type="CDD" id="cd00882">
    <property type="entry name" value="Ras_like_GTPase"/>
    <property type="match status" value="1"/>
</dbReference>
<sequence length="322" mass="36009">MAIILMGVTGSGKSTFISLLTDQKVEVGHGLESHTTEAASYTFNDSGREIILVDTPGFDDTNRPDAEILQEMAHFLVALYNSDVRLAGIVYLHRITDPRFSGTAGKNLEILQRLCGPPNFDSVVLVMNMWDSIDVETAMQRELELRHTFWTNMLKGNSTMTPHTGTRESALQIVRGLVDNAKPRLILSIQHELAEEGKTLDSTAAGQYVQKEMLEAKAKHQQDVAYLKSSMDDAIRERDVNLLRALREERDAAEAKIRATVLETQQMNKTLDQLVAQARDRRATAKGPPRRRISNPPFRMRNPTPLSPYTTTPASPLRFPPT</sequence>
<evidence type="ECO:0000256" key="2">
    <source>
        <dbReference type="SAM" id="MobiDB-lite"/>
    </source>
</evidence>
<feature type="coiled-coil region" evidence="1">
    <location>
        <begin position="236"/>
        <end position="263"/>
    </location>
</feature>
<reference evidence="4" key="1">
    <citation type="journal article" date="2023" name="Mol. Phylogenet. Evol.">
        <title>Genome-scale phylogeny and comparative genomics of the fungal order Sordariales.</title>
        <authorList>
            <person name="Hensen N."/>
            <person name="Bonometti L."/>
            <person name="Westerberg I."/>
            <person name="Brannstrom I.O."/>
            <person name="Guillou S."/>
            <person name="Cros-Aarteil S."/>
            <person name="Calhoun S."/>
            <person name="Haridas S."/>
            <person name="Kuo A."/>
            <person name="Mondo S."/>
            <person name="Pangilinan J."/>
            <person name="Riley R."/>
            <person name="LaButti K."/>
            <person name="Andreopoulos B."/>
            <person name="Lipzen A."/>
            <person name="Chen C."/>
            <person name="Yan M."/>
            <person name="Daum C."/>
            <person name="Ng V."/>
            <person name="Clum A."/>
            <person name="Steindorff A."/>
            <person name="Ohm R.A."/>
            <person name="Martin F."/>
            <person name="Silar P."/>
            <person name="Natvig D.O."/>
            <person name="Lalanne C."/>
            <person name="Gautier V."/>
            <person name="Ament-Velasquez S.L."/>
            <person name="Kruys A."/>
            <person name="Hutchinson M.I."/>
            <person name="Powell A.J."/>
            <person name="Barry K."/>
            <person name="Miller A.N."/>
            <person name="Grigoriev I.V."/>
            <person name="Debuchy R."/>
            <person name="Gladieux P."/>
            <person name="Hiltunen Thoren M."/>
            <person name="Johannesson H."/>
        </authorList>
    </citation>
    <scope>NUCLEOTIDE SEQUENCE</scope>
    <source>
        <strain evidence="4">PSN243</strain>
    </source>
</reference>
<feature type="domain" description="G" evidence="3">
    <location>
        <begin position="3"/>
        <end position="63"/>
    </location>
</feature>
<evidence type="ECO:0000259" key="3">
    <source>
        <dbReference type="Pfam" id="PF01926"/>
    </source>
</evidence>
<dbReference type="Gene3D" id="3.40.50.300">
    <property type="entry name" value="P-loop containing nucleotide triphosphate hydrolases"/>
    <property type="match status" value="1"/>
</dbReference>
<dbReference type="GO" id="GO:0005525">
    <property type="term" value="F:GTP binding"/>
    <property type="evidence" value="ECO:0007669"/>
    <property type="project" value="InterPro"/>
</dbReference>
<comment type="caution">
    <text evidence="4">The sequence shown here is derived from an EMBL/GenBank/DDBJ whole genome shotgun (WGS) entry which is preliminary data.</text>
</comment>
<dbReference type="InterPro" id="IPR027417">
    <property type="entry name" value="P-loop_NTPase"/>
</dbReference>
<gene>
    <name evidence="4" type="ORF">QBC34DRAFT_445018</name>
</gene>
<dbReference type="InterPro" id="IPR006073">
    <property type="entry name" value="GTP-bd"/>
</dbReference>
<evidence type="ECO:0000313" key="5">
    <source>
        <dbReference type="Proteomes" id="UP001321760"/>
    </source>
</evidence>
<feature type="region of interest" description="Disordered" evidence="2">
    <location>
        <begin position="279"/>
        <end position="322"/>
    </location>
</feature>
<keyword evidence="1" id="KW-0175">Coiled coil</keyword>
<dbReference type="EMBL" id="MU865914">
    <property type="protein sequence ID" value="KAK4455331.1"/>
    <property type="molecule type" value="Genomic_DNA"/>
</dbReference>
<evidence type="ECO:0000313" key="4">
    <source>
        <dbReference type="EMBL" id="KAK4455331.1"/>
    </source>
</evidence>
<dbReference type="AlphaFoldDB" id="A0AAV9H8C8"/>
<keyword evidence="5" id="KW-1185">Reference proteome</keyword>
<dbReference type="Pfam" id="PF01926">
    <property type="entry name" value="MMR_HSR1"/>
    <property type="match status" value="1"/>
</dbReference>
<keyword evidence="4" id="KW-0378">Hydrolase</keyword>
<dbReference type="GO" id="GO:0016787">
    <property type="term" value="F:hydrolase activity"/>
    <property type="evidence" value="ECO:0007669"/>
    <property type="project" value="UniProtKB-KW"/>
</dbReference>